<dbReference type="GO" id="GO:0044877">
    <property type="term" value="F:protein-containing complex binding"/>
    <property type="evidence" value="ECO:0007669"/>
    <property type="project" value="InterPro"/>
</dbReference>
<accession>A0A2A4B487</accession>
<evidence type="ECO:0000256" key="4">
    <source>
        <dbReference type="ARBA" id="ARBA00022692"/>
    </source>
</evidence>
<keyword evidence="11" id="KW-1185">Reference proteome</keyword>
<dbReference type="Pfam" id="PF09976">
    <property type="entry name" value="TPR_21"/>
    <property type="match status" value="1"/>
</dbReference>
<reference evidence="10 11" key="1">
    <citation type="submission" date="2017-09" db="EMBL/GenBank/DDBJ databases">
        <title>Sphingomonas spermidinifaciens 9NM-10, whole genome shotgun sequence.</title>
        <authorList>
            <person name="Feng G."/>
            <person name="Zhu H."/>
        </authorList>
    </citation>
    <scope>NUCLEOTIDE SEQUENCE [LARGE SCALE GENOMIC DNA]</scope>
    <source>
        <strain evidence="10 11">9NM-10</strain>
    </source>
</reference>
<organism evidence="10 11">
    <name type="scientific">Sphingomonas spermidinifaciens</name>
    <dbReference type="NCBI Taxonomy" id="1141889"/>
    <lineage>
        <taxon>Bacteria</taxon>
        <taxon>Pseudomonadati</taxon>
        <taxon>Pseudomonadota</taxon>
        <taxon>Alphaproteobacteria</taxon>
        <taxon>Sphingomonadales</taxon>
        <taxon>Sphingomonadaceae</taxon>
        <taxon>Sphingomonas</taxon>
    </lineage>
</organism>
<evidence type="ECO:0000256" key="8">
    <source>
        <dbReference type="SAM" id="Phobius"/>
    </source>
</evidence>
<evidence type="ECO:0000256" key="5">
    <source>
        <dbReference type="ARBA" id="ARBA00022989"/>
    </source>
</evidence>
<evidence type="ECO:0000256" key="2">
    <source>
        <dbReference type="ARBA" id="ARBA00004236"/>
    </source>
</evidence>
<proteinExistence type="predicted"/>
<dbReference type="AlphaFoldDB" id="A0A2A4B487"/>
<keyword evidence="5 8" id="KW-1133">Transmembrane helix</keyword>
<dbReference type="PANTHER" id="PTHR38035">
    <property type="entry name" value="UPF0070 PROTEIN YFGM"/>
    <property type="match status" value="1"/>
</dbReference>
<sequence>MALPPENNAVFMREVDEELRREQLASFWTRYGRWIIVAVVLAIAALGGWFYWQHRQTVKAGEEGVAYAKALEDLGANRAAAAKAPLAELAKSDRAGYSAMARFVEGDVLLQADDLKGAAAKFAAIAADTKLDQPYRDLALVRQTAAEYDTLPPAKVVERLGSLATKDSPWFGSAGEMVGVAYIRMNKRAEAGKLFGEIAGTESVPQTIRQRAVQLAGVLGVDAVTQDQEKKKAE</sequence>
<dbReference type="OrthoDB" id="7173339at2"/>
<evidence type="ECO:0000313" key="11">
    <source>
        <dbReference type="Proteomes" id="UP000218366"/>
    </source>
</evidence>
<dbReference type="InterPro" id="IPR018704">
    <property type="entry name" value="SecYEG/CpoB_TPR"/>
</dbReference>
<evidence type="ECO:0000256" key="3">
    <source>
        <dbReference type="ARBA" id="ARBA00022475"/>
    </source>
</evidence>
<protein>
    <recommendedName>
        <fullName evidence="9">Ancillary SecYEG translocon subunit/Cell division coordinator CpoB TPR domain-containing protein</fullName>
    </recommendedName>
</protein>
<dbReference type="RefSeq" id="WP_096343976.1">
    <property type="nucleotide sequence ID" value="NZ_NWMW01000002.1"/>
</dbReference>
<dbReference type="Proteomes" id="UP000218366">
    <property type="component" value="Unassembled WGS sequence"/>
</dbReference>
<evidence type="ECO:0000313" key="10">
    <source>
        <dbReference type="EMBL" id="PCD02599.1"/>
    </source>
</evidence>
<dbReference type="GO" id="GO:0005886">
    <property type="term" value="C:plasma membrane"/>
    <property type="evidence" value="ECO:0007669"/>
    <property type="project" value="UniProtKB-SubCell"/>
</dbReference>
<feature type="domain" description="Ancillary SecYEG translocon subunit/Cell division coordinator CpoB TPR" evidence="9">
    <location>
        <begin position="26"/>
        <end position="193"/>
    </location>
</feature>
<comment type="subcellular location">
    <subcellularLocation>
        <location evidence="2">Cell membrane</location>
    </subcellularLocation>
    <subcellularLocation>
        <location evidence="1">Membrane</location>
        <topology evidence="1">Single-pass membrane protein</topology>
    </subcellularLocation>
</comment>
<dbReference type="InterPro" id="IPR026039">
    <property type="entry name" value="YfgM"/>
</dbReference>
<dbReference type="EMBL" id="NWMW01000002">
    <property type="protein sequence ID" value="PCD02599.1"/>
    <property type="molecule type" value="Genomic_DNA"/>
</dbReference>
<evidence type="ECO:0000259" key="9">
    <source>
        <dbReference type="Pfam" id="PF09976"/>
    </source>
</evidence>
<keyword evidence="3" id="KW-1003">Cell membrane</keyword>
<comment type="caution">
    <text evidence="10">The sequence shown here is derived from an EMBL/GenBank/DDBJ whole genome shotgun (WGS) entry which is preliminary data.</text>
</comment>
<evidence type="ECO:0000256" key="7">
    <source>
        <dbReference type="ARBA" id="ARBA00023186"/>
    </source>
</evidence>
<keyword evidence="6 8" id="KW-0472">Membrane</keyword>
<evidence type="ECO:0000256" key="1">
    <source>
        <dbReference type="ARBA" id="ARBA00004167"/>
    </source>
</evidence>
<evidence type="ECO:0000256" key="6">
    <source>
        <dbReference type="ARBA" id="ARBA00023136"/>
    </source>
</evidence>
<name>A0A2A4B487_9SPHN</name>
<feature type="transmembrane region" description="Helical" evidence="8">
    <location>
        <begin position="31"/>
        <end position="52"/>
    </location>
</feature>
<keyword evidence="7" id="KW-0143">Chaperone</keyword>
<dbReference type="PANTHER" id="PTHR38035:SF1">
    <property type="entry name" value="ANCILLARY SECYEG TRANSLOCON SUBUNIT"/>
    <property type="match status" value="1"/>
</dbReference>
<gene>
    <name evidence="10" type="ORF">COC42_14455</name>
</gene>
<keyword evidence="4 8" id="KW-0812">Transmembrane</keyword>